<dbReference type="AlphaFoldDB" id="A0A4U8V6T5"/>
<evidence type="ECO:0000313" key="1">
    <source>
        <dbReference type="EMBL" id="TMS39657.1"/>
    </source>
</evidence>
<protein>
    <submittedName>
        <fullName evidence="1">Uncharacterized protein</fullName>
    </submittedName>
</protein>
<accession>A0A4U8V6T5</accession>
<evidence type="ECO:0000313" key="2">
    <source>
        <dbReference type="Proteomes" id="UP000298663"/>
    </source>
</evidence>
<reference evidence="1 2" key="1">
    <citation type="journal article" date="2015" name="Genome Biol.">
        <title>Comparative genomics of Steinernema reveals deeply conserved gene regulatory networks.</title>
        <authorList>
            <person name="Dillman A.R."/>
            <person name="Macchietto M."/>
            <person name="Porter C.F."/>
            <person name="Rogers A."/>
            <person name="Williams B."/>
            <person name="Antoshechkin I."/>
            <person name="Lee M.M."/>
            <person name="Goodwin Z."/>
            <person name="Lu X."/>
            <person name="Lewis E.E."/>
            <person name="Goodrich-Blair H."/>
            <person name="Stock S.P."/>
            <person name="Adams B.J."/>
            <person name="Sternberg P.W."/>
            <person name="Mortazavi A."/>
        </authorList>
    </citation>
    <scope>NUCLEOTIDE SEQUENCE [LARGE SCALE GENOMIC DNA]</scope>
    <source>
        <strain evidence="1 2">ALL</strain>
    </source>
</reference>
<proteinExistence type="predicted"/>
<gene>
    <name evidence="1" type="ORF">L596_006145</name>
</gene>
<organism evidence="1 2">
    <name type="scientific">Steinernema carpocapsae</name>
    <name type="common">Entomopathogenic nematode</name>
    <dbReference type="NCBI Taxonomy" id="34508"/>
    <lineage>
        <taxon>Eukaryota</taxon>
        <taxon>Metazoa</taxon>
        <taxon>Ecdysozoa</taxon>
        <taxon>Nematoda</taxon>
        <taxon>Chromadorea</taxon>
        <taxon>Rhabditida</taxon>
        <taxon>Tylenchina</taxon>
        <taxon>Panagrolaimomorpha</taxon>
        <taxon>Strongyloidoidea</taxon>
        <taxon>Steinernematidae</taxon>
        <taxon>Steinernema</taxon>
    </lineage>
</organism>
<dbReference type="EMBL" id="CM016762">
    <property type="protein sequence ID" value="TMS39657.1"/>
    <property type="molecule type" value="Genomic_DNA"/>
</dbReference>
<name>A0A4U8V6T5_STECR</name>
<dbReference type="Proteomes" id="UP000298663">
    <property type="component" value="Chromosome X"/>
</dbReference>
<keyword evidence="2" id="KW-1185">Reference proteome</keyword>
<sequence length="74" mass="8258">MLSFFHKFRTKPNMRVLVFYSAHVSIAISQCKSVGSDFWKMPFESFPTASVMTFPLNAAGNFTGSVIQLVTFGT</sequence>
<reference evidence="1 2" key="2">
    <citation type="journal article" date="2019" name="G3 (Bethesda)">
        <title>Hybrid Assembly of the Genome of the Entomopathogenic Nematode Steinernema carpocapsae Identifies the X-Chromosome.</title>
        <authorList>
            <person name="Serra L."/>
            <person name="Macchietto M."/>
            <person name="Macias-Munoz A."/>
            <person name="McGill C.J."/>
            <person name="Rodriguez I.M."/>
            <person name="Rodriguez B."/>
            <person name="Murad R."/>
            <person name="Mortazavi A."/>
        </authorList>
    </citation>
    <scope>NUCLEOTIDE SEQUENCE [LARGE SCALE GENOMIC DNA]</scope>
    <source>
        <strain evidence="1 2">ALL</strain>
    </source>
</reference>